<dbReference type="InterPro" id="IPR023674">
    <property type="entry name" value="Ribosomal_uL1-like"/>
</dbReference>
<dbReference type="Gene3D" id="3.40.50.790">
    <property type="match status" value="1"/>
</dbReference>
<dbReference type="Proteomes" id="UP000285326">
    <property type="component" value="Unassembled WGS sequence"/>
</dbReference>
<dbReference type="InterPro" id="IPR050257">
    <property type="entry name" value="eL8/uL1-like"/>
</dbReference>
<dbReference type="CDD" id="cd00403">
    <property type="entry name" value="Ribosomal_L1"/>
    <property type="match status" value="1"/>
</dbReference>
<organism evidence="1 2">
    <name type="scientific">Golovinomyces cichoracearum</name>
    <dbReference type="NCBI Taxonomy" id="62708"/>
    <lineage>
        <taxon>Eukaryota</taxon>
        <taxon>Fungi</taxon>
        <taxon>Dikarya</taxon>
        <taxon>Ascomycota</taxon>
        <taxon>Pezizomycotina</taxon>
        <taxon>Leotiomycetes</taxon>
        <taxon>Erysiphales</taxon>
        <taxon>Erysiphaceae</taxon>
        <taxon>Golovinomyces</taxon>
    </lineage>
</organism>
<sequence>MAPESNSVLTLKVANGSPYQINSDQVLRASVALLSHIKSTTEKGESNSKKATLLDEDPLDSKPIWLQLTTKVHIAAEKRLKPIKYTLPHPLNTDATKTICLFTTDPQRAAKDLIASSEFPAHLSARITRVIGLKKLKSKWSQYESQRKLLREHDIFLADDRITKSLPAILGKTFYKNTTKRPIPIDIQKSVPRKGGKRIKKAKGDPPRGLTDAKSMGAEIEKAVQAAVIYPSASTNVAARVGYASWSAEKLQENVEALSNFLIDHVVSKKWKGVKSLHIKGAETTSLPIWLAEELWTDEKDILENCATENTNEKN</sequence>
<dbReference type="AlphaFoldDB" id="A0A420IEE5"/>
<evidence type="ECO:0000313" key="1">
    <source>
        <dbReference type="EMBL" id="RKF72913.1"/>
    </source>
</evidence>
<name>A0A420IEE5_9PEZI</name>
<gene>
    <name evidence="1" type="ORF">GcM1_246111</name>
</gene>
<reference evidence="1 2" key="1">
    <citation type="journal article" date="2018" name="BMC Genomics">
        <title>Comparative genome analyses reveal sequence features reflecting distinct modes of host-adaptation between dicot and monocot powdery mildew.</title>
        <authorList>
            <person name="Wu Y."/>
            <person name="Ma X."/>
            <person name="Pan Z."/>
            <person name="Kale S.D."/>
            <person name="Song Y."/>
            <person name="King H."/>
            <person name="Zhang Q."/>
            <person name="Presley C."/>
            <person name="Deng X."/>
            <person name="Wei C.I."/>
            <person name="Xiao S."/>
        </authorList>
    </citation>
    <scope>NUCLEOTIDE SEQUENCE [LARGE SCALE GENOMIC DNA]</scope>
    <source>
        <strain evidence="1">UMSG1</strain>
    </source>
</reference>
<dbReference type="InterPro" id="IPR028364">
    <property type="entry name" value="Ribosomal_uL1/biogenesis"/>
</dbReference>
<proteinExistence type="predicted"/>
<protein>
    <submittedName>
        <fullName evidence="1">Putative ribosome biogenesis protein C8F11.04</fullName>
    </submittedName>
</protein>
<comment type="caution">
    <text evidence="1">The sequence shown here is derived from an EMBL/GenBank/DDBJ whole genome shotgun (WGS) entry which is preliminary data.</text>
</comment>
<dbReference type="SUPFAM" id="SSF56808">
    <property type="entry name" value="Ribosomal protein L1"/>
    <property type="match status" value="1"/>
</dbReference>
<dbReference type="PANTHER" id="PTHR23105">
    <property type="entry name" value="RIBOSOMAL PROTEIN L7AE FAMILY MEMBER"/>
    <property type="match status" value="1"/>
</dbReference>
<dbReference type="GO" id="GO:0003723">
    <property type="term" value="F:RNA binding"/>
    <property type="evidence" value="ECO:0007669"/>
    <property type="project" value="InterPro"/>
</dbReference>
<dbReference type="Pfam" id="PF00687">
    <property type="entry name" value="Ribosomal_L1"/>
    <property type="match status" value="1"/>
</dbReference>
<dbReference type="EMBL" id="MCBS01024649">
    <property type="protein sequence ID" value="RKF72913.1"/>
    <property type="molecule type" value="Genomic_DNA"/>
</dbReference>
<dbReference type="InterPro" id="IPR016095">
    <property type="entry name" value="Ribosomal_uL1_3-a/b-sand"/>
</dbReference>
<evidence type="ECO:0000313" key="2">
    <source>
        <dbReference type="Proteomes" id="UP000285326"/>
    </source>
</evidence>
<accession>A0A420IEE5</accession>